<evidence type="ECO:0000313" key="1">
    <source>
        <dbReference type="EMBL" id="KAI9921200.1"/>
    </source>
</evidence>
<reference evidence="1 2" key="1">
    <citation type="journal article" date="2022" name="bioRxiv">
        <title>The genome of the oomycete Peronosclerospora sorghi, a cosmopolitan pathogen of maize and sorghum, is inflated with dispersed pseudogenes.</title>
        <authorList>
            <person name="Fletcher K."/>
            <person name="Martin F."/>
            <person name="Isakeit T."/>
            <person name="Cavanaugh K."/>
            <person name="Magill C."/>
            <person name="Michelmore R."/>
        </authorList>
    </citation>
    <scope>NUCLEOTIDE SEQUENCE [LARGE SCALE GENOMIC DNA]</scope>
    <source>
        <strain evidence="1">P6</strain>
    </source>
</reference>
<sequence>MEIDNVHMRPHQEKTVVARIFFLCFRCKNPGHRMIVACQKFPGSATPSLDASKNDESISFRSYMMDMKVVVNERERIALIDCGANHNLIRPYIVDDTGIEHVASEESFDGHIQSNMRLRLVQATVEIDGMKFDSIALLNIVFL</sequence>
<dbReference type="EMBL" id="CM047580">
    <property type="protein sequence ID" value="KAI9921200.1"/>
    <property type="molecule type" value="Genomic_DNA"/>
</dbReference>
<comment type="caution">
    <text evidence="1">The sequence shown here is derived from an EMBL/GenBank/DDBJ whole genome shotgun (WGS) entry which is preliminary data.</text>
</comment>
<dbReference type="Proteomes" id="UP001163321">
    <property type="component" value="Chromosome 1"/>
</dbReference>
<protein>
    <submittedName>
        <fullName evidence="1">Uncharacterized protein</fullName>
    </submittedName>
</protein>
<organism evidence="1 2">
    <name type="scientific">Peronosclerospora sorghi</name>
    <dbReference type="NCBI Taxonomy" id="230839"/>
    <lineage>
        <taxon>Eukaryota</taxon>
        <taxon>Sar</taxon>
        <taxon>Stramenopiles</taxon>
        <taxon>Oomycota</taxon>
        <taxon>Peronosporomycetes</taxon>
        <taxon>Peronosporales</taxon>
        <taxon>Peronosporaceae</taxon>
        <taxon>Peronosclerospora</taxon>
    </lineage>
</organism>
<proteinExistence type="predicted"/>
<name>A0ACC0WT42_9STRA</name>
<evidence type="ECO:0000313" key="2">
    <source>
        <dbReference type="Proteomes" id="UP001163321"/>
    </source>
</evidence>
<keyword evidence="2" id="KW-1185">Reference proteome</keyword>
<gene>
    <name evidence="1" type="ORF">PsorP6_001101</name>
</gene>
<accession>A0ACC0WT42</accession>